<sequence>MNKFFVVGSIIILFTMSSVLYLKAPEFFEGKVDAKKCVQTAKSRDSVELYLVRNGLRKRFVFGVKGSTCDEALLIFNLNDDVKIDYHSLNDSYATVDKLSLNGRQIPLRGQ</sequence>
<dbReference type="Proteomes" id="UP001139559">
    <property type="component" value="Unassembled WGS sequence"/>
</dbReference>
<proteinExistence type="predicted"/>
<evidence type="ECO:0000313" key="1">
    <source>
        <dbReference type="EMBL" id="MCK6262995.1"/>
    </source>
</evidence>
<name>A0A9X1XJ19_9VIBR</name>
<protein>
    <submittedName>
        <fullName evidence="1">Uncharacterized protein</fullName>
    </submittedName>
</protein>
<keyword evidence="2" id="KW-1185">Reference proteome</keyword>
<comment type="caution">
    <text evidence="1">The sequence shown here is derived from an EMBL/GenBank/DDBJ whole genome shotgun (WGS) entry which is preliminary data.</text>
</comment>
<dbReference type="AlphaFoldDB" id="A0A9X1XJ19"/>
<dbReference type="EMBL" id="JAJHVV010000003">
    <property type="protein sequence ID" value="MCK6262995.1"/>
    <property type="molecule type" value="Genomic_DNA"/>
</dbReference>
<accession>A0A9X1XJ19</accession>
<dbReference type="RefSeq" id="WP_248008102.1">
    <property type="nucleotide sequence ID" value="NZ_JAJHVV010000003.1"/>
</dbReference>
<evidence type="ECO:0000313" key="2">
    <source>
        <dbReference type="Proteomes" id="UP001139559"/>
    </source>
</evidence>
<reference evidence="1" key="1">
    <citation type="submission" date="2021-11" db="EMBL/GenBank/DDBJ databases">
        <title>Vibrio ZSDE26 sp. nov. and Vibrio ZSDZ34 sp. nov., isolated from coastal seawater in Qingdao.</title>
        <authorList>
            <person name="Zhang P."/>
        </authorList>
    </citation>
    <scope>NUCLEOTIDE SEQUENCE</scope>
    <source>
        <strain evidence="1">ZSDE26</strain>
    </source>
</reference>
<gene>
    <name evidence="1" type="ORF">KP803_06840</name>
</gene>
<organism evidence="1 2">
    <name type="scientific">Vibrio amylolyticus</name>
    <dbReference type="NCBI Taxonomy" id="2847292"/>
    <lineage>
        <taxon>Bacteria</taxon>
        <taxon>Pseudomonadati</taxon>
        <taxon>Pseudomonadota</taxon>
        <taxon>Gammaproteobacteria</taxon>
        <taxon>Vibrionales</taxon>
        <taxon>Vibrionaceae</taxon>
        <taxon>Vibrio</taxon>
    </lineage>
</organism>